<sequence>MLLRSEVGISYYSCSPPSVGIASTRPLEFQSRVLGLWVVPRSTRHAGPLVQIASTTFPRVSETSFRPPPVIRSVAHLTVGADLLRLGQLAVNCVIGWQSSVPRYKRKKGIYTHSKPARKASCSDTRQDPSISPSIPVPLLPACASIARPEKSPHLFSVSALPCGHNSASTTRPRRSFCLRCRRPDPSILNPLDPRTLLHRPSLGLINELPTGLPQTAPKSPNLHSDRNPHHFLFHSGASPIDQPFSTLSSHPNLQTGFHSDASAFCTDVLGRPLPPAMTL</sequence>
<name>A0ABR3V2N3_HUMIN</name>
<keyword evidence="2" id="KW-1185">Reference proteome</keyword>
<accession>A0ABR3V2N3</accession>
<protein>
    <submittedName>
        <fullName evidence="1">Uncharacterized protein</fullName>
    </submittedName>
</protein>
<comment type="caution">
    <text evidence="1">The sequence shown here is derived from an EMBL/GenBank/DDBJ whole genome shotgun (WGS) entry which is preliminary data.</text>
</comment>
<organism evidence="1 2">
    <name type="scientific">Humicola insolens</name>
    <name type="common">Soft-rot fungus</name>
    <dbReference type="NCBI Taxonomy" id="85995"/>
    <lineage>
        <taxon>Eukaryota</taxon>
        <taxon>Fungi</taxon>
        <taxon>Dikarya</taxon>
        <taxon>Ascomycota</taxon>
        <taxon>Pezizomycotina</taxon>
        <taxon>Sordariomycetes</taxon>
        <taxon>Sordariomycetidae</taxon>
        <taxon>Sordariales</taxon>
        <taxon>Chaetomiaceae</taxon>
        <taxon>Mycothermus</taxon>
    </lineage>
</organism>
<evidence type="ECO:0000313" key="2">
    <source>
        <dbReference type="Proteomes" id="UP001583172"/>
    </source>
</evidence>
<evidence type="ECO:0000313" key="1">
    <source>
        <dbReference type="EMBL" id="KAL1836029.1"/>
    </source>
</evidence>
<dbReference type="Proteomes" id="UP001583172">
    <property type="component" value="Unassembled WGS sequence"/>
</dbReference>
<gene>
    <name evidence="1" type="ORF">VTJ49DRAFT_5680</name>
</gene>
<reference evidence="1 2" key="1">
    <citation type="journal article" date="2024" name="Commun. Biol.">
        <title>Comparative genomic analysis of thermophilic fungi reveals convergent evolutionary adaptations and gene losses.</title>
        <authorList>
            <person name="Steindorff A.S."/>
            <person name="Aguilar-Pontes M.V."/>
            <person name="Robinson A.J."/>
            <person name="Andreopoulos B."/>
            <person name="LaButti K."/>
            <person name="Kuo A."/>
            <person name="Mondo S."/>
            <person name="Riley R."/>
            <person name="Otillar R."/>
            <person name="Haridas S."/>
            <person name="Lipzen A."/>
            <person name="Grimwood J."/>
            <person name="Schmutz J."/>
            <person name="Clum A."/>
            <person name="Reid I.D."/>
            <person name="Moisan M.C."/>
            <person name="Butler G."/>
            <person name="Nguyen T.T.M."/>
            <person name="Dewar K."/>
            <person name="Conant G."/>
            <person name="Drula E."/>
            <person name="Henrissat B."/>
            <person name="Hansel C."/>
            <person name="Singer S."/>
            <person name="Hutchinson M.I."/>
            <person name="de Vries R.P."/>
            <person name="Natvig D.O."/>
            <person name="Powell A.J."/>
            <person name="Tsang A."/>
            <person name="Grigoriev I.V."/>
        </authorList>
    </citation>
    <scope>NUCLEOTIDE SEQUENCE [LARGE SCALE GENOMIC DNA]</scope>
    <source>
        <strain evidence="1 2">CBS 620.91</strain>
    </source>
</reference>
<proteinExistence type="predicted"/>
<dbReference type="EMBL" id="JAZGSY010000478">
    <property type="protein sequence ID" value="KAL1836029.1"/>
    <property type="molecule type" value="Genomic_DNA"/>
</dbReference>